<dbReference type="GeneID" id="24841746"/>
<dbReference type="Pfam" id="PF01978">
    <property type="entry name" value="TrmB"/>
    <property type="match status" value="1"/>
</dbReference>
<dbReference type="eggNOG" id="arCOG00374">
    <property type="taxonomic scope" value="Archaea"/>
</dbReference>
<organism evidence="3 4">
    <name type="scientific">Palaeococcus pacificus DY20341</name>
    <dbReference type="NCBI Taxonomy" id="1343739"/>
    <lineage>
        <taxon>Archaea</taxon>
        <taxon>Methanobacteriati</taxon>
        <taxon>Methanobacteriota</taxon>
        <taxon>Thermococci</taxon>
        <taxon>Thermococcales</taxon>
        <taxon>Thermococcaceae</taxon>
        <taxon>Palaeococcus</taxon>
    </lineage>
</organism>
<keyword evidence="1" id="KW-0472">Membrane</keyword>
<dbReference type="HOGENOM" id="CLU_079811_0_0_2"/>
<dbReference type="Proteomes" id="UP000027981">
    <property type="component" value="Chromosome"/>
</dbReference>
<dbReference type="InterPro" id="IPR002831">
    <property type="entry name" value="Tscrpt_reg_TrmB_N"/>
</dbReference>
<proteinExistence type="predicted"/>
<reference evidence="3 4" key="2">
    <citation type="journal article" date="2015" name="Genome Announc.">
        <title>Complete Genome Sequence of Hyperthermophilic Piezophilic Archaeon Palaeococcus pacificus DY20341T, Isolated from Deep-Sea Hydrothermal Sediments.</title>
        <authorList>
            <person name="Zeng X."/>
            <person name="Jebbar M."/>
            <person name="Shao Z."/>
        </authorList>
    </citation>
    <scope>NUCLEOTIDE SEQUENCE [LARGE SCALE GENOMIC DNA]</scope>
    <source>
        <strain evidence="3 4">DY20341</strain>
    </source>
</reference>
<reference evidence="4" key="1">
    <citation type="submission" date="2013-06" db="EMBL/GenBank/DDBJ databases">
        <title>Complete Genome Sequence of Hyperthermophilic Palaeococcus pacificus DY20341T, Isolated from a Deep-Sea Hydrothermal Sediments.</title>
        <authorList>
            <person name="Zeng X."/>
            <person name="Shao Z."/>
        </authorList>
    </citation>
    <scope>NUCLEOTIDE SEQUENCE [LARGE SCALE GENOMIC DNA]</scope>
    <source>
        <strain evidence="4">DY20341</strain>
    </source>
</reference>
<dbReference type="InterPro" id="IPR036390">
    <property type="entry name" value="WH_DNA-bd_sf"/>
</dbReference>
<sequence>MKKALIMVVLLLIPLVSAQYTYDLTLTVYRDGYVNVNYQIVPNEFTSQISLKLLGSNYEDLFVTDESGTPLSYELNDDEILINVGDAQIIEVTYNTPDLTKKEGLVWSISVESDMPVKIILPEGSTIVDLSDIPMSIQGETVEMPSGNQSVSYVLSSSVSGEVGDSEEEKTSYSLIGVAIILIIGVVAMASKLLRKGKKEVKLDKEAFLKKMERFELNDEERKALLYILEKGGRASQAEVRNALGIPKTTAWRMFQRFEKNGLVKIIRGSKENWIELKP</sequence>
<feature type="domain" description="Transcription regulator TrmB N-terminal" evidence="2">
    <location>
        <begin position="213"/>
        <end position="271"/>
    </location>
</feature>
<keyword evidence="4" id="KW-1185">Reference proteome</keyword>
<feature type="transmembrane region" description="Helical" evidence="1">
    <location>
        <begin position="173"/>
        <end position="194"/>
    </location>
</feature>
<dbReference type="RefSeq" id="WP_052649048.1">
    <property type="nucleotide sequence ID" value="NZ_CP006019.1"/>
</dbReference>
<dbReference type="AlphaFoldDB" id="A0A075LRT4"/>
<gene>
    <name evidence="3" type="ORF">PAP_03095</name>
</gene>
<dbReference type="OrthoDB" id="28494at2157"/>
<keyword evidence="1" id="KW-0812">Transmembrane</keyword>
<evidence type="ECO:0000313" key="3">
    <source>
        <dbReference type="EMBL" id="AIF69039.1"/>
    </source>
</evidence>
<dbReference type="Gene3D" id="1.10.10.10">
    <property type="entry name" value="Winged helix-like DNA-binding domain superfamily/Winged helix DNA-binding domain"/>
    <property type="match status" value="1"/>
</dbReference>
<dbReference type="KEGG" id="ppac:PAP_03095"/>
<evidence type="ECO:0000313" key="4">
    <source>
        <dbReference type="Proteomes" id="UP000027981"/>
    </source>
</evidence>
<keyword evidence="1" id="KW-1133">Transmembrane helix</keyword>
<protein>
    <recommendedName>
        <fullName evidence="2">Transcription regulator TrmB N-terminal domain-containing protein</fullName>
    </recommendedName>
</protein>
<evidence type="ECO:0000259" key="2">
    <source>
        <dbReference type="Pfam" id="PF01978"/>
    </source>
</evidence>
<dbReference type="EMBL" id="CP006019">
    <property type="protein sequence ID" value="AIF69039.1"/>
    <property type="molecule type" value="Genomic_DNA"/>
</dbReference>
<dbReference type="STRING" id="1343739.PAP_03095"/>
<dbReference type="InterPro" id="IPR036388">
    <property type="entry name" value="WH-like_DNA-bd_sf"/>
</dbReference>
<accession>A0A075LRT4</accession>
<dbReference type="SUPFAM" id="SSF46785">
    <property type="entry name" value="Winged helix' DNA-binding domain"/>
    <property type="match status" value="1"/>
</dbReference>
<evidence type="ECO:0000256" key="1">
    <source>
        <dbReference type="SAM" id="Phobius"/>
    </source>
</evidence>
<name>A0A075LRT4_9EURY</name>